<dbReference type="VEuPathDB" id="FungiDB:A1O9_04529"/>
<dbReference type="HOGENOM" id="CLU_033250_0_0_1"/>
<evidence type="ECO:0000256" key="1">
    <source>
        <dbReference type="SAM" id="MobiDB-lite"/>
    </source>
</evidence>
<sequence>MTENKLNSRLHNPSRSKRSITMPERQIRPYAYRPSRLRPRQAPQRPNEPELAFDGDETSSDESSLDGESDSEGEDDSSDEEEESEDANPFAASRVSGTGARTTISATTTTTMSDNPFATAAVTATLSYEPGTSTLTSSPTSQKLVQATATGVAADSDAPAASSSGGQSKHTTAVALGSVLGVLSVAVAAYLLFRYCAPIRNRVARYRGRKGSKLPREEDGVPPQNLGRGVAQSGDFAATNAHRYSKAVSSIATPAPSYTHDTAIAVPITSTRVPAPVSIHPGSRDDDPENPFSDYARTLSRNNTNKSSRSKQPYVQNSGASDYETSRPTTDMLDEPGTYAFNFNFDDYRLSGTDLRQSALTNNPLFATSGSGATNNSLSNSVKGSADPYSSGIGSGLGIDVPTSPGTPKPATFSIPYAPPSEVATPRTQYMPRQRQSITPSESVSNAPYSPLPFPAGLMPALPAAMNSRWSKNSSSVWARTVDDKGVDLPESPAKAVTRPPPLPLTVRTSTSSFSSRSSNGSKRSSSRSSVTGPGQDPIEKRSTLQPAPTQRLKTGSTIIGLPTSVRPVSNTGSGVTLKPVAYRP</sequence>
<gene>
    <name evidence="3" type="ORF">A1O9_04529</name>
</gene>
<feature type="compositionally biased region" description="Low complexity" evidence="1">
    <location>
        <begin position="297"/>
        <end position="311"/>
    </location>
</feature>
<feature type="compositionally biased region" description="Acidic residues" evidence="1">
    <location>
        <begin position="51"/>
        <end position="86"/>
    </location>
</feature>
<proteinExistence type="predicted"/>
<evidence type="ECO:0000313" key="4">
    <source>
        <dbReference type="Proteomes" id="UP000027920"/>
    </source>
</evidence>
<dbReference type="AlphaFoldDB" id="A0A072PK39"/>
<evidence type="ECO:0000313" key="3">
    <source>
        <dbReference type="EMBL" id="KEF59683.1"/>
    </source>
</evidence>
<feature type="region of interest" description="Disordered" evidence="1">
    <location>
        <begin position="210"/>
        <end position="231"/>
    </location>
</feature>
<feature type="transmembrane region" description="Helical" evidence="2">
    <location>
        <begin position="173"/>
        <end position="193"/>
    </location>
</feature>
<protein>
    <submittedName>
        <fullName evidence="3">Uncharacterized protein</fullName>
    </submittedName>
</protein>
<feature type="region of interest" description="Disordered" evidence="1">
    <location>
        <begin position="1"/>
        <end position="100"/>
    </location>
</feature>
<feature type="region of interest" description="Disordered" evidence="1">
    <location>
        <begin position="485"/>
        <end position="585"/>
    </location>
</feature>
<feature type="compositionally biased region" description="Polar residues" evidence="1">
    <location>
        <begin position="1"/>
        <end position="11"/>
    </location>
</feature>
<feature type="region of interest" description="Disordered" evidence="1">
    <location>
        <begin position="275"/>
        <end position="334"/>
    </location>
</feature>
<dbReference type="Proteomes" id="UP000027920">
    <property type="component" value="Unassembled WGS sequence"/>
</dbReference>
<keyword evidence="2" id="KW-0812">Transmembrane</keyword>
<keyword evidence="2" id="KW-1133">Transmembrane helix</keyword>
<name>A0A072PK39_9EURO</name>
<dbReference type="OrthoDB" id="4161547at2759"/>
<feature type="compositionally biased region" description="Polar residues" evidence="1">
    <location>
        <begin position="544"/>
        <end position="558"/>
    </location>
</feature>
<keyword evidence="4" id="KW-1185">Reference proteome</keyword>
<reference evidence="3 4" key="1">
    <citation type="submission" date="2013-03" db="EMBL/GenBank/DDBJ databases">
        <title>The Genome Sequence of Exophiala aquamarina CBS 119918.</title>
        <authorList>
            <consortium name="The Broad Institute Genomics Platform"/>
            <person name="Cuomo C."/>
            <person name="de Hoog S."/>
            <person name="Gorbushina A."/>
            <person name="Walker B."/>
            <person name="Young S.K."/>
            <person name="Zeng Q."/>
            <person name="Gargeya S."/>
            <person name="Fitzgerald M."/>
            <person name="Haas B."/>
            <person name="Abouelleil A."/>
            <person name="Allen A.W."/>
            <person name="Alvarado L."/>
            <person name="Arachchi H.M."/>
            <person name="Berlin A.M."/>
            <person name="Chapman S.B."/>
            <person name="Gainer-Dewar J."/>
            <person name="Goldberg J."/>
            <person name="Griggs A."/>
            <person name="Gujja S."/>
            <person name="Hansen M."/>
            <person name="Howarth C."/>
            <person name="Imamovic A."/>
            <person name="Ireland A."/>
            <person name="Larimer J."/>
            <person name="McCowan C."/>
            <person name="Murphy C."/>
            <person name="Pearson M."/>
            <person name="Poon T.W."/>
            <person name="Priest M."/>
            <person name="Roberts A."/>
            <person name="Saif S."/>
            <person name="Shea T."/>
            <person name="Sisk P."/>
            <person name="Sykes S."/>
            <person name="Wortman J."/>
            <person name="Nusbaum C."/>
            <person name="Birren B."/>
        </authorList>
    </citation>
    <scope>NUCLEOTIDE SEQUENCE [LARGE SCALE GENOMIC DNA]</scope>
    <source>
        <strain evidence="3 4">CBS 119918</strain>
    </source>
</reference>
<dbReference type="GeneID" id="25279460"/>
<dbReference type="EMBL" id="AMGV01000003">
    <property type="protein sequence ID" value="KEF59683.1"/>
    <property type="molecule type" value="Genomic_DNA"/>
</dbReference>
<feature type="compositionally biased region" description="Low complexity" evidence="1">
    <location>
        <begin position="505"/>
        <end position="532"/>
    </location>
</feature>
<keyword evidence="2" id="KW-0472">Membrane</keyword>
<accession>A0A072PK39</accession>
<evidence type="ECO:0000256" key="2">
    <source>
        <dbReference type="SAM" id="Phobius"/>
    </source>
</evidence>
<comment type="caution">
    <text evidence="3">The sequence shown here is derived from an EMBL/GenBank/DDBJ whole genome shotgun (WGS) entry which is preliminary data.</text>
</comment>
<organism evidence="3 4">
    <name type="scientific">Exophiala aquamarina CBS 119918</name>
    <dbReference type="NCBI Taxonomy" id="1182545"/>
    <lineage>
        <taxon>Eukaryota</taxon>
        <taxon>Fungi</taxon>
        <taxon>Dikarya</taxon>
        <taxon>Ascomycota</taxon>
        <taxon>Pezizomycotina</taxon>
        <taxon>Eurotiomycetes</taxon>
        <taxon>Chaetothyriomycetidae</taxon>
        <taxon>Chaetothyriales</taxon>
        <taxon>Herpotrichiellaceae</taxon>
        <taxon>Exophiala</taxon>
    </lineage>
</organism>
<dbReference type="STRING" id="1182545.A0A072PK39"/>
<dbReference type="RefSeq" id="XP_013262273.1">
    <property type="nucleotide sequence ID" value="XM_013406819.1"/>
</dbReference>